<feature type="domain" description="ABC transmembrane type-1" evidence="8">
    <location>
        <begin position="75"/>
        <end position="257"/>
    </location>
</feature>
<gene>
    <name evidence="9" type="ORF">YBN1229_v1_0575</name>
</gene>
<evidence type="ECO:0000256" key="5">
    <source>
        <dbReference type="ARBA" id="ARBA00022989"/>
    </source>
</evidence>
<dbReference type="Proteomes" id="UP000033187">
    <property type="component" value="Chromosome 1"/>
</dbReference>
<name>A0A0D6JB72_9HYPH</name>
<dbReference type="PANTHER" id="PTHR30151">
    <property type="entry name" value="ALKANE SULFONATE ABC TRANSPORTER-RELATED, MEMBRANE SUBUNIT"/>
    <property type="match status" value="1"/>
</dbReference>
<sequence>MVLDAGTTKAGRVGRGIVGSVLSGRFGWSLGSFLVLLAVWFVAAAFANSRVFPGPLDVAHTLVRELASGELAYHVGVTLARVAVSFVLAMFIGCSIGIALGRTKRADRFFDTWLIFFLNLPALVTIILCYVWFGLTEVAAILAVTINKIPNVAVTVREGARSLSRDLEEMAEIYRFGWWKTLRHVTLPQLAPFFAAAARGGLALVWKIVLVVELLGRPNGVGHQLNIAFQLFDVSMILAYAIAFIIVVQIIEIGVLQPIEARVNQWRR</sequence>
<keyword evidence="3" id="KW-1003">Cell membrane</keyword>
<evidence type="ECO:0000313" key="10">
    <source>
        <dbReference type="Proteomes" id="UP000033187"/>
    </source>
</evidence>
<keyword evidence="6 7" id="KW-0472">Membrane</keyword>
<dbReference type="OrthoDB" id="8443696at2"/>
<dbReference type="PANTHER" id="PTHR30151:SF38">
    <property type="entry name" value="ALIPHATIC SULFONATES TRANSPORT PERMEASE PROTEIN SSUC-RELATED"/>
    <property type="match status" value="1"/>
</dbReference>
<comment type="subcellular location">
    <subcellularLocation>
        <location evidence="1 7">Cell membrane</location>
        <topology evidence="1 7">Multi-pass membrane protein</topology>
    </subcellularLocation>
</comment>
<organism evidence="9 10">
    <name type="scientific">Candidatus Filomicrobium marinum</name>
    <dbReference type="NCBI Taxonomy" id="1608628"/>
    <lineage>
        <taxon>Bacteria</taxon>
        <taxon>Pseudomonadati</taxon>
        <taxon>Pseudomonadota</taxon>
        <taxon>Alphaproteobacteria</taxon>
        <taxon>Hyphomicrobiales</taxon>
        <taxon>Hyphomicrobiaceae</taxon>
        <taxon>Filomicrobium</taxon>
    </lineage>
</organism>
<evidence type="ECO:0000256" key="6">
    <source>
        <dbReference type="ARBA" id="ARBA00023136"/>
    </source>
</evidence>
<reference evidence="10" key="1">
    <citation type="submission" date="2015-02" db="EMBL/GenBank/DDBJ databases">
        <authorList>
            <person name="Chooi Y.-H."/>
        </authorList>
    </citation>
    <scope>NUCLEOTIDE SEQUENCE [LARGE SCALE GENOMIC DNA]</scope>
    <source>
        <strain evidence="10">strain Y</strain>
    </source>
</reference>
<dbReference type="SUPFAM" id="SSF161098">
    <property type="entry name" value="MetI-like"/>
    <property type="match status" value="1"/>
</dbReference>
<dbReference type="InterPro" id="IPR000515">
    <property type="entry name" value="MetI-like"/>
</dbReference>
<comment type="similarity">
    <text evidence="7">Belongs to the binding-protein-dependent transport system permease family.</text>
</comment>
<evidence type="ECO:0000256" key="4">
    <source>
        <dbReference type="ARBA" id="ARBA00022692"/>
    </source>
</evidence>
<dbReference type="Pfam" id="PF00528">
    <property type="entry name" value="BPD_transp_1"/>
    <property type="match status" value="1"/>
</dbReference>
<keyword evidence="2 7" id="KW-0813">Transport</keyword>
<dbReference type="Gene3D" id="1.10.3720.10">
    <property type="entry name" value="MetI-like"/>
    <property type="match status" value="1"/>
</dbReference>
<feature type="transmembrane region" description="Helical" evidence="7">
    <location>
        <begin position="227"/>
        <end position="251"/>
    </location>
</feature>
<dbReference type="RefSeq" id="WP_082100990.1">
    <property type="nucleotide sequence ID" value="NZ_LN829118.1"/>
</dbReference>
<evidence type="ECO:0000256" key="2">
    <source>
        <dbReference type="ARBA" id="ARBA00022448"/>
    </source>
</evidence>
<dbReference type="KEGG" id="fiy:BN1229_v1_0575"/>
<dbReference type="PROSITE" id="PS50928">
    <property type="entry name" value="ABC_TM1"/>
    <property type="match status" value="1"/>
</dbReference>
<dbReference type="CDD" id="cd06261">
    <property type="entry name" value="TM_PBP2"/>
    <property type="match status" value="1"/>
</dbReference>
<dbReference type="AlphaFoldDB" id="A0A0D6JB72"/>
<dbReference type="EMBL" id="LN829119">
    <property type="protein sequence ID" value="CPR15943.1"/>
    <property type="molecule type" value="Genomic_DNA"/>
</dbReference>
<dbReference type="InterPro" id="IPR035906">
    <property type="entry name" value="MetI-like_sf"/>
</dbReference>
<keyword evidence="4 7" id="KW-0812">Transmembrane</keyword>
<evidence type="ECO:0000256" key="1">
    <source>
        <dbReference type="ARBA" id="ARBA00004651"/>
    </source>
</evidence>
<evidence type="ECO:0000313" key="9">
    <source>
        <dbReference type="EMBL" id="CPR15943.1"/>
    </source>
</evidence>
<accession>A0A0D6JB72</accession>
<keyword evidence="5 7" id="KW-1133">Transmembrane helix</keyword>
<proteinExistence type="inferred from homology"/>
<dbReference type="GO" id="GO:0005886">
    <property type="term" value="C:plasma membrane"/>
    <property type="evidence" value="ECO:0007669"/>
    <property type="project" value="UniProtKB-SubCell"/>
</dbReference>
<evidence type="ECO:0000259" key="8">
    <source>
        <dbReference type="PROSITE" id="PS50928"/>
    </source>
</evidence>
<protein>
    <submittedName>
        <fullName evidence="9">ABC transporter permease</fullName>
    </submittedName>
</protein>
<dbReference type="KEGG" id="fil:BN1229_v1_0573"/>
<feature type="transmembrane region" description="Helical" evidence="7">
    <location>
        <begin position="26"/>
        <end position="47"/>
    </location>
</feature>
<evidence type="ECO:0000256" key="3">
    <source>
        <dbReference type="ARBA" id="ARBA00022475"/>
    </source>
</evidence>
<feature type="transmembrane region" description="Helical" evidence="7">
    <location>
        <begin position="113"/>
        <end position="133"/>
    </location>
</feature>
<keyword evidence="10" id="KW-1185">Reference proteome</keyword>
<feature type="transmembrane region" description="Helical" evidence="7">
    <location>
        <begin position="79"/>
        <end position="101"/>
    </location>
</feature>
<evidence type="ECO:0000256" key="7">
    <source>
        <dbReference type="RuleBase" id="RU363032"/>
    </source>
</evidence>
<dbReference type="GO" id="GO:0055085">
    <property type="term" value="P:transmembrane transport"/>
    <property type="evidence" value="ECO:0007669"/>
    <property type="project" value="InterPro"/>
</dbReference>